<organism evidence="1">
    <name type="scientific">Caldilinea aerophila</name>
    <dbReference type="NCBI Taxonomy" id="133453"/>
    <lineage>
        <taxon>Bacteria</taxon>
        <taxon>Bacillati</taxon>
        <taxon>Chloroflexota</taxon>
        <taxon>Caldilineae</taxon>
        <taxon>Caldilineales</taxon>
        <taxon>Caldilineaceae</taxon>
        <taxon>Caldilinea</taxon>
    </lineage>
</organism>
<comment type="caution">
    <text evidence="1">The sequence shown here is derived from an EMBL/GenBank/DDBJ whole genome shotgun (WGS) entry which is preliminary data.</text>
</comment>
<dbReference type="AlphaFoldDB" id="A0A7C1JVR4"/>
<protein>
    <submittedName>
        <fullName evidence="1">Uncharacterized protein</fullName>
    </submittedName>
</protein>
<evidence type="ECO:0000313" key="1">
    <source>
        <dbReference type="EMBL" id="HDX33907.1"/>
    </source>
</evidence>
<name>A0A7C1JVR4_9CHLR</name>
<reference evidence="1" key="1">
    <citation type="journal article" date="2020" name="mSystems">
        <title>Genome- and Community-Level Interaction Insights into Carbon Utilization and Element Cycling Functions of Hydrothermarchaeota in Hydrothermal Sediment.</title>
        <authorList>
            <person name="Zhou Z."/>
            <person name="Liu Y."/>
            <person name="Xu W."/>
            <person name="Pan J."/>
            <person name="Luo Z.H."/>
            <person name="Li M."/>
        </authorList>
    </citation>
    <scope>NUCLEOTIDE SEQUENCE [LARGE SCALE GENOMIC DNA]</scope>
    <source>
        <strain evidence="1">SpSt-289</strain>
    </source>
</reference>
<accession>A0A7C1JVR4</accession>
<sequence length="305" mass="34451">MKTRPTPPRILDKMLWMISMSCCLILVGYLLLWLPVVASSSIPLTQEEGWTTYQAPFYSFDYPSDWKIEVSEKGDYVTIHSPERNTFGGDRIEFAFLGYEITESQDLLSWYDMYYRAAHGDLPPNVEVLSYQRPGQEDENGVWQRLHVAVINELGASQAIMLAHGHLVLSIGAYTHDGETTETLVKIADSLRFSSNAPRTLSELYATDQPHPSLESILAEIRRGGVVYEDIVTRDARASENLPVLPLATPDPEFLEMERAYQKLLDEQGLPEIGDSRESHRKTVGLSRILMGVVTNDRKALSSNW</sequence>
<proteinExistence type="predicted"/>
<dbReference type="EMBL" id="DSMG01000210">
    <property type="protein sequence ID" value="HDX33907.1"/>
    <property type="molecule type" value="Genomic_DNA"/>
</dbReference>
<gene>
    <name evidence="1" type="ORF">ENQ20_20850</name>
</gene>